<sequence>MKKIIYSILVTLLLAICSGGQALAADNNDKYKDLDKGHAFTIDKLNEIFPEAHIDKDKLLKIEEDFKEGKKPDVMDKSKKPVKSFISRKSKDEVHHLEIYEDGSIFSYGIASGTDGIWGVGSGSSYVSGDFEYFENYTVFWDLYGLQHSMGFKISWRENIFSGLCNITSSPKQDHAVKVSPVRVWTVKSSQQGTNPASAAMTGNAIDNNGNILVGMKVIFEVINGSTDVDTQLKAGGYTYENSDD</sequence>
<organism evidence="2 3">
    <name type="scientific">Oxobacter pfennigii</name>
    <dbReference type="NCBI Taxonomy" id="36849"/>
    <lineage>
        <taxon>Bacteria</taxon>
        <taxon>Bacillati</taxon>
        <taxon>Bacillota</taxon>
        <taxon>Clostridia</taxon>
        <taxon>Eubacteriales</taxon>
        <taxon>Clostridiaceae</taxon>
        <taxon>Oxobacter</taxon>
    </lineage>
</organism>
<accession>A0A0P8W6C2</accession>
<dbReference type="EMBL" id="LKET01000039">
    <property type="protein sequence ID" value="KPU43273.1"/>
    <property type="molecule type" value="Genomic_DNA"/>
</dbReference>
<evidence type="ECO:0000313" key="2">
    <source>
        <dbReference type="EMBL" id="KPU43273.1"/>
    </source>
</evidence>
<dbReference type="AlphaFoldDB" id="A0A0P8W6C2"/>
<protein>
    <submittedName>
        <fullName evidence="2">Uncharacterized protein</fullName>
    </submittedName>
</protein>
<evidence type="ECO:0000313" key="3">
    <source>
        <dbReference type="Proteomes" id="UP000050326"/>
    </source>
</evidence>
<gene>
    <name evidence="2" type="ORF">OXPF_27140</name>
</gene>
<feature type="chain" id="PRO_5006153216" evidence="1">
    <location>
        <begin position="25"/>
        <end position="245"/>
    </location>
</feature>
<name>A0A0P8W6C2_9CLOT</name>
<feature type="signal peptide" evidence="1">
    <location>
        <begin position="1"/>
        <end position="24"/>
    </location>
</feature>
<proteinExistence type="predicted"/>
<keyword evidence="3" id="KW-1185">Reference proteome</keyword>
<evidence type="ECO:0000256" key="1">
    <source>
        <dbReference type="SAM" id="SignalP"/>
    </source>
</evidence>
<dbReference type="RefSeq" id="WP_054875734.1">
    <property type="nucleotide sequence ID" value="NZ_LKET01000039.1"/>
</dbReference>
<keyword evidence="1" id="KW-0732">Signal</keyword>
<reference evidence="2 3" key="1">
    <citation type="submission" date="2015-09" db="EMBL/GenBank/DDBJ databases">
        <title>Genome sequence of Oxobacter pfennigii DSM 3222.</title>
        <authorList>
            <person name="Poehlein A."/>
            <person name="Bengelsdorf F.R."/>
            <person name="Schiel-Bengelsdorf B."/>
            <person name="Duerre P."/>
            <person name="Daniel R."/>
        </authorList>
    </citation>
    <scope>NUCLEOTIDE SEQUENCE [LARGE SCALE GENOMIC DNA]</scope>
    <source>
        <strain evidence="2 3">DSM 3222</strain>
    </source>
</reference>
<dbReference type="Proteomes" id="UP000050326">
    <property type="component" value="Unassembled WGS sequence"/>
</dbReference>
<comment type="caution">
    <text evidence="2">The sequence shown here is derived from an EMBL/GenBank/DDBJ whole genome shotgun (WGS) entry which is preliminary data.</text>
</comment>